<name>C1MLJ4_MICPC</name>
<organism evidence="3">
    <name type="scientific">Micromonas pusilla (strain CCMP1545)</name>
    <name type="common">Picoplanktonic green alga</name>
    <dbReference type="NCBI Taxonomy" id="564608"/>
    <lineage>
        <taxon>Eukaryota</taxon>
        <taxon>Viridiplantae</taxon>
        <taxon>Chlorophyta</taxon>
        <taxon>Mamiellophyceae</taxon>
        <taxon>Mamiellales</taxon>
        <taxon>Mamiellaceae</taxon>
        <taxon>Micromonas</taxon>
    </lineage>
</organism>
<dbReference type="RefSeq" id="XP_003056576.1">
    <property type="nucleotide sequence ID" value="XM_003056530.1"/>
</dbReference>
<dbReference type="AlphaFoldDB" id="C1MLJ4"/>
<evidence type="ECO:0000313" key="2">
    <source>
        <dbReference type="EMBL" id="EEH59952.1"/>
    </source>
</evidence>
<proteinExistence type="predicted"/>
<dbReference type="EMBL" id="GG663736">
    <property type="protein sequence ID" value="EEH59952.1"/>
    <property type="molecule type" value="Genomic_DNA"/>
</dbReference>
<dbReference type="Proteomes" id="UP000001876">
    <property type="component" value="Unassembled WGS sequence"/>
</dbReference>
<reference evidence="2 3" key="1">
    <citation type="journal article" date="2009" name="Science">
        <title>Green evolution and dynamic adaptations revealed by genomes of the marine picoeukaryotes Micromonas.</title>
        <authorList>
            <person name="Worden A.Z."/>
            <person name="Lee J.H."/>
            <person name="Mock T."/>
            <person name="Rouze P."/>
            <person name="Simmons M.P."/>
            <person name="Aerts A.L."/>
            <person name="Allen A.E."/>
            <person name="Cuvelier M.L."/>
            <person name="Derelle E."/>
            <person name="Everett M.V."/>
            <person name="Foulon E."/>
            <person name="Grimwood J."/>
            <person name="Gundlach H."/>
            <person name="Henrissat B."/>
            <person name="Napoli C."/>
            <person name="McDonald S.M."/>
            <person name="Parker M.S."/>
            <person name="Rombauts S."/>
            <person name="Salamov A."/>
            <person name="Von Dassow P."/>
            <person name="Badger J.H."/>
            <person name="Coutinho P.M."/>
            <person name="Demir E."/>
            <person name="Dubchak I."/>
            <person name="Gentemann C."/>
            <person name="Eikrem W."/>
            <person name="Gready J.E."/>
            <person name="John U."/>
            <person name="Lanier W."/>
            <person name="Lindquist E.A."/>
            <person name="Lucas S."/>
            <person name="Mayer K.F."/>
            <person name="Moreau H."/>
            <person name="Not F."/>
            <person name="Otillar R."/>
            <person name="Panaud O."/>
            <person name="Pangilinan J."/>
            <person name="Paulsen I."/>
            <person name="Piegu B."/>
            <person name="Poliakov A."/>
            <person name="Robbens S."/>
            <person name="Schmutz J."/>
            <person name="Toulza E."/>
            <person name="Wyss T."/>
            <person name="Zelensky A."/>
            <person name="Zhou K."/>
            <person name="Armbrust E.V."/>
            <person name="Bhattacharya D."/>
            <person name="Goodenough U.W."/>
            <person name="Van de Peer Y."/>
            <person name="Grigoriev I.V."/>
        </authorList>
    </citation>
    <scope>NUCLEOTIDE SEQUENCE [LARGE SCALE GENOMIC DNA]</scope>
    <source>
        <strain evidence="2 3">CCMP1545</strain>
    </source>
</reference>
<dbReference type="GeneID" id="9681595"/>
<feature type="region of interest" description="Disordered" evidence="1">
    <location>
        <begin position="83"/>
        <end position="116"/>
    </location>
</feature>
<keyword evidence="3" id="KW-1185">Reference proteome</keyword>
<accession>C1MLJ4</accession>
<dbReference type="OMA" id="CWLPADA"/>
<sequence>MTVADDTGLPMVIINVWLPHGALPVYEEPGGGEEPPVDPNSGRKPLETLMLQVPKRLRMSQPFRSIKKLGIMIEETKARIEKKAAEAEGNGGKESASTEDLKEPLPEENLAEKLSTAENDFETNKTIYESLTTNLCKEQYTTIGWIESLMSYNAVGMTAVVPGGALCSVDKFGMKSEAVLNGVSRVLAEFVKQVGFEKSDGSVIPRFSPRLYDYVVASSIAEKWVNTQCFVLGVDALEHVVLCWHDDAVPGVGECVKALRAVCAADGEFVRKVKHVTLSNATEQSIRQCMIEGGKPDAAILPALEMFTCKGEGLQAQCAKLRIPIIVDNVLLGGLVDERYLRMRTPPDLATLRGTAAFDSLGVICNVVGGWERFQGILSALEDTKHGVANAAIEYFIGAGMRCIVETILDGPPWFMLGGDSLLEADRENITAALRAYAALG</sequence>
<evidence type="ECO:0000256" key="1">
    <source>
        <dbReference type="SAM" id="MobiDB-lite"/>
    </source>
</evidence>
<evidence type="ECO:0000313" key="3">
    <source>
        <dbReference type="Proteomes" id="UP000001876"/>
    </source>
</evidence>
<dbReference type="KEGG" id="mpp:MICPUCDRAFT_55734"/>
<protein>
    <submittedName>
        <fullName evidence="2">Highly radial spoke protein</fullName>
    </submittedName>
</protein>
<gene>
    <name evidence="2" type="ORF">MICPUCDRAFT_55734</name>
</gene>